<dbReference type="GeneID" id="92211167"/>
<keyword evidence="2" id="KW-1185">Reference proteome</keyword>
<evidence type="ECO:0000313" key="2">
    <source>
        <dbReference type="Proteomes" id="UP001497383"/>
    </source>
</evidence>
<evidence type="ECO:0000313" key="1">
    <source>
        <dbReference type="EMBL" id="CAK9442228.1"/>
    </source>
</evidence>
<reference evidence="1 2" key="1">
    <citation type="submission" date="2024-03" db="EMBL/GenBank/DDBJ databases">
        <authorList>
            <person name="Brejova B."/>
        </authorList>
    </citation>
    <scope>NUCLEOTIDE SEQUENCE [LARGE SCALE GENOMIC DNA]</scope>
    <source>
        <strain evidence="1 2">CBS 14171</strain>
    </source>
</reference>
<proteinExistence type="predicted"/>
<dbReference type="EMBL" id="OZ022412">
    <property type="protein sequence ID" value="CAK9442228.1"/>
    <property type="molecule type" value="Genomic_DNA"/>
</dbReference>
<name>A0ABP0ZWX3_9ASCO</name>
<dbReference type="RefSeq" id="XP_066832909.1">
    <property type="nucleotide sequence ID" value="XM_066976362.1"/>
</dbReference>
<protein>
    <submittedName>
        <fullName evidence="1">Uncharacterized protein</fullName>
    </submittedName>
</protein>
<organism evidence="1 2">
    <name type="scientific">Lodderomyces beijingensis</name>
    <dbReference type="NCBI Taxonomy" id="1775926"/>
    <lineage>
        <taxon>Eukaryota</taxon>
        <taxon>Fungi</taxon>
        <taxon>Dikarya</taxon>
        <taxon>Ascomycota</taxon>
        <taxon>Saccharomycotina</taxon>
        <taxon>Pichiomycetes</taxon>
        <taxon>Debaryomycetaceae</taxon>
        <taxon>Candida/Lodderomyces clade</taxon>
        <taxon>Lodderomyces</taxon>
    </lineage>
</organism>
<sequence length="170" mass="19414">MTQRAARSVSIHPALQRNCNGANATLSLDSIVQSDVNKENVQPRVKVQRVEASESHSDNVPAKKPRHLAEPRNIKWKLKSVTKSDEVNTRQERHSLPALEQTPHPQCIERRSAIINLANKCKGWINACSKYNRTRKADVLASIRRTQASIKLLFDPGYMYDEYQRDLLRC</sequence>
<accession>A0ABP0ZWX3</accession>
<gene>
    <name evidence="1" type="ORF">LODBEIA_P59710</name>
</gene>
<dbReference type="Proteomes" id="UP001497383">
    <property type="component" value="Chromosome 8"/>
</dbReference>